<name>A0A0P7BD45_9HYPO</name>
<proteinExistence type="predicted"/>
<accession>A0A0P7BD45</accession>
<reference evidence="1 2" key="1">
    <citation type="submission" date="2015-09" db="EMBL/GenBank/DDBJ databases">
        <title>Draft genome of a European isolate of the apple canker pathogen Neonectria ditissima.</title>
        <authorList>
            <person name="Gomez-Cortecero A."/>
            <person name="Harrison R.J."/>
            <person name="Armitage A.D."/>
        </authorList>
    </citation>
    <scope>NUCLEOTIDE SEQUENCE [LARGE SCALE GENOMIC DNA]</scope>
    <source>
        <strain evidence="1 2">R09/05</strain>
    </source>
</reference>
<dbReference type="Proteomes" id="UP000050424">
    <property type="component" value="Unassembled WGS sequence"/>
</dbReference>
<dbReference type="GO" id="GO:0030414">
    <property type="term" value="F:peptidase inhibitor activity"/>
    <property type="evidence" value="ECO:0007669"/>
    <property type="project" value="TreeGrafter"/>
</dbReference>
<dbReference type="Pfam" id="PF01161">
    <property type="entry name" value="PBP"/>
    <property type="match status" value="1"/>
</dbReference>
<dbReference type="GO" id="GO:0030162">
    <property type="term" value="P:regulation of proteolysis"/>
    <property type="evidence" value="ECO:0007669"/>
    <property type="project" value="TreeGrafter"/>
</dbReference>
<dbReference type="GO" id="GO:0046578">
    <property type="term" value="P:regulation of Ras protein signal transduction"/>
    <property type="evidence" value="ECO:0007669"/>
    <property type="project" value="TreeGrafter"/>
</dbReference>
<keyword evidence="2" id="KW-1185">Reference proteome</keyword>
<dbReference type="SUPFAM" id="SSF49777">
    <property type="entry name" value="PEBP-like"/>
    <property type="match status" value="1"/>
</dbReference>
<dbReference type="InterPro" id="IPR008914">
    <property type="entry name" value="PEBP"/>
</dbReference>
<sequence>MPANHSVQKAIQLIEGDPTKVLGLKVGSHDNVKPGQYIPKAGEPLIPKNFENRRSLTHSDAQFAPKLSFAGLSPSTTYMIVGLDIDAPFPSFGVLGPILHWIQPGLKASADNTLNATAPFVANYIGPAPPPGSSPHRYIFFLYEQPAGFDGTKYAPPNGQNLGNMQRMRYDLDGWEKQISLGPILACNYFKSN</sequence>
<comment type="caution">
    <text evidence="1">The sequence shown here is derived from an EMBL/GenBank/DDBJ whole genome shotgun (WGS) entry which is preliminary data.</text>
</comment>
<dbReference type="Gene3D" id="3.90.280.10">
    <property type="entry name" value="PEBP-like"/>
    <property type="match status" value="1"/>
</dbReference>
<dbReference type="InterPro" id="IPR036610">
    <property type="entry name" value="PEBP-like_sf"/>
</dbReference>
<gene>
    <name evidence="1" type="ORF">AK830_g8248</name>
</gene>
<dbReference type="PANTHER" id="PTHR11362:SF78">
    <property type="entry name" value="PROTEASE INHIBITOR"/>
    <property type="match status" value="1"/>
</dbReference>
<dbReference type="STRING" id="78410.A0A0P7BD45"/>
<protein>
    <submittedName>
        <fullName evidence="1">Uncharacterized protein</fullName>
    </submittedName>
</protein>
<dbReference type="OrthoDB" id="2506647at2759"/>
<organism evidence="1 2">
    <name type="scientific">Neonectria ditissima</name>
    <dbReference type="NCBI Taxonomy" id="78410"/>
    <lineage>
        <taxon>Eukaryota</taxon>
        <taxon>Fungi</taxon>
        <taxon>Dikarya</taxon>
        <taxon>Ascomycota</taxon>
        <taxon>Pezizomycotina</taxon>
        <taxon>Sordariomycetes</taxon>
        <taxon>Hypocreomycetidae</taxon>
        <taxon>Hypocreales</taxon>
        <taxon>Nectriaceae</taxon>
        <taxon>Neonectria</taxon>
    </lineage>
</organism>
<dbReference type="EMBL" id="LKCW01000137">
    <property type="protein sequence ID" value="KPM38325.1"/>
    <property type="molecule type" value="Genomic_DNA"/>
</dbReference>
<dbReference type="AlphaFoldDB" id="A0A0P7BD45"/>
<dbReference type="GO" id="GO:0005543">
    <property type="term" value="F:phospholipid binding"/>
    <property type="evidence" value="ECO:0007669"/>
    <property type="project" value="TreeGrafter"/>
</dbReference>
<dbReference type="InterPro" id="IPR035810">
    <property type="entry name" value="PEBP_euk"/>
</dbReference>
<dbReference type="PANTHER" id="PTHR11362">
    <property type="entry name" value="PHOSPHATIDYLETHANOLAMINE-BINDING PROTEIN"/>
    <property type="match status" value="1"/>
</dbReference>
<evidence type="ECO:0000313" key="1">
    <source>
        <dbReference type="EMBL" id="KPM38325.1"/>
    </source>
</evidence>
<evidence type="ECO:0000313" key="2">
    <source>
        <dbReference type="Proteomes" id="UP000050424"/>
    </source>
</evidence>
<dbReference type="CDD" id="cd00866">
    <property type="entry name" value="PEBP_euk"/>
    <property type="match status" value="1"/>
</dbReference>